<keyword evidence="5" id="KW-0805">Transcription regulation</keyword>
<dbReference type="PANTHER" id="PTHR10880">
    <property type="entry name" value="MORTALITY FACTOR 4-LIKE PROTEIN"/>
    <property type="match status" value="1"/>
</dbReference>
<evidence type="ECO:0000256" key="1">
    <source>
        <dbReference type="ARBA" id="ARBA00004123"/>
    </source>
</evidence>
<name>A0AAW0H0G4_MYOGA</name>
<evidence type="ECO:0000256" key="2">
    <source>
        <dbReference type="ARBA" id="ARBA00022604"/>
    </source>
</evidence>
<proteinExistence type="predicted"/>
<feature type="compositionally biased region" description="Basic and acidic residues" evidence="9">
    <location>
        <begin position="91"/>
        <end position="102"/>
    </location>
</feature>
<feature type="compositionally biased region" description="Polar residues" evidence="9">
    <location>
        <begin position="106"/>
        <end position="118"/>
    </location>
</feature>
<keyword evidence="6" id="KW-0804">Transcription</keyword>
<dbReference type="Gene3D" id="1.10.274.30">
    <property type="entry name" value="MRG domain"/>
    <property type="match status" value="1"/>
</dbReference>
<evidence type="ECO:0000256" key="4">
    <source>
        <dbReference type="ARBA" id="ARBA00022853"/>
    </source>
</evidence>
<evidence type="ECO:0000256" key="3">
    <source>
        <dbReference type="ARBA" id="ARBA00022763"/>
    </source>
</evidence>
<dbReference type="Proteomes" id="UP001488838">
    <property type="component" value="Unassembled WGS sequence"/>
</dbReference>
<dbReference type="PROSITE" id="PS51640">
    <property type="entry name" value="MRG"/>
    <property type="match status" value="1"/>
</dbReference>
<feature type="region of interest" description="Disordered" evidence="9">
    <location>
        <begin position="61"/>
        <end position="118"/>
    </location>
</feature>
<dbReference type="PANTHER" id="PTHR10880:SF29">
    <property type="entry name" value="MORTALITY FACTOR 4-LIKE PROTEIN 1"/>
    <property type="match status" value="1"/>
</dbReference>
<evidence type="ECO:0000256" key="7">
    <source>
        <dbReference type="ARBA" id="ARBA00023204"/>
    </source>
</evidence>
<evidence type="ECO:0000256" key="6">
    <source>
        <dbReference type="ARBA" id="ARBA00023163"/>
    </source>
</evidence>
<gene>
    <name evidence="11" type="ORF">U0070_010628</name>
</gene>
<dbReference type="InterPro" id="IPR026541">
    <property type="entry name" value="MRG_dom"/>
</dbReference>
<keyword evidence="12" id="KW-1185">Reference proteome</keyword>
<dbReference type="EMBL" id="JBBHLL010001471">
    <property type="protein sequence ID" value="KAK7796057.1"/>
    <property type="molecule type" value="Genomic_DNA"/>
</dbReference>
<feature type="domain" description="MRG" evidence="10">
    <location>
        <begin position="157"/>
        <end position="319"/>
    </location>
</feature>
<dbReference type="GO" id="GO:0006355">
    <property type="term" value="P:regulation of DNA-templated transcription"/>
    <property type="evidence" value="ECO:0007669"/>
    <property type="project" value="InterPro"/>
</dbReference>
<sequence length="326" mass="36865">MASCPPETSPPAEKSLSSQRVCCAEKVHTEERGHFVEKRCPAERELSAEKGQMEKKFICFEKDHTEERGQSSQSSYTAEKGNRVDSGYPEAKGHHSMEKSFPVEKPSTSGSTPNMPESKTMQNIQENRVGSGTSTVPQIPHQNVAGTVTTGQSVQAGKVRMRVELKLPDELKSCLVEDWELINKHKQLFQLPAEKNVDTILAEYVTFVKSQEKADSREYSVDELVYGIREYFNRMLGTELLCQFEKPQFAQIHLAYPHFPMSQVYGAPYLLRLFTQTGTVLTHSLLSRHSLMGVSRYLHDFLKYLAENSTSLFSADNYKVAFAEYC</sequence>
<keyword evidence="3" id="KW-0227">DNA damage</keyword>
<dbReference type="FunFam" id="1.10.274.30:FF:000001">
    <property type="entry name" value="Mortality factor 4-like protein 1"/>
    <property type="match status" value="1"/>
</dbReference>
<evidence type="ECO:0000259" key="10">
    <source>
        <dbReference type="Pfam" id="PF05712"/>
    </source>
</evidence>
<dbReference type="InterPro" id="IPR038217">
    <property type="entry name" value="MRG_C_sf"/>
</dbReference>
<dbReference type="GO" id="GO:0006281">
    <property type="term" value="P:DNA repair"/>
    <property type="evidence" value="ECO:0007669"/>
    <property type="project" value="UniProtKB-KW"/>
</dbReference>
<dbReference type="Pfam" id="PF05712">
    <property type="entry name" value="MRG"/>
    <property type="match status" value="1"/>
</dbReference>
<reference evidence="11 12" key="1">
    <citation type="journal article" date="2023" name="bioRxiv">
        <title>Conserved and derived expression patterns and positive selection on dental genes reveal complex evolutionary context of ever-growing rodent molars.</title>
        <authorList>
            <person name="Calamari Z.T."/>
            <person name="Song A."/>
            <person name="Cohen E."/>
            <person name="Akter M."/>
            <person name="Roy R.D."/>
            <person name="Hallikas O."/>
            <person name="Christensen M.M."/>
            <person name="Li P."/>
            <person name="Marangoni P."/>
            <person name="Jernvall J."/>
            <person name="Klein O.D."/>
        </authorList>
    </citation>
    <scope>NUCLEOTIDE SEQUENCE [LARGE SCALE GENOMIC DNA]</scope>
    <source>
        <strain evidence="11">V071</strain>
    </source>
</reference>
<feature type="region of interest" description="Disordered" evidence="9">
    <location>
        <begin position="1"/>
        <end position="20"/>
    </location>
</feature>
<evidence type="ECO:0000313" key="11">
    <source>
        <dbReference type="EMBL" id="KAK7796057.1"/>
    </source>
</evidence>
<comment type="subcellular location">
    <subcellularLocation>
        <location evidence="1">Nucleus</location>
    </subcellularLocation>
</comment>
<evidence type="ECO:0000256" key="5">
    <source>
        <dbReference type="ARBA" id="ARBA00023015"/>
    </source>
</evidence>
<keyword evidence="2" id="KW-0341">Growth regulation</keyword>
<dbReference type="InterPro" id="IPR008676">
    <property type="entry name" value="MRG"/>
</dbReference>
<dbReference type="GO" id="GO:0035267">
    <property type="term" value="C:NuA4 histone acetyltransferase complex"/>
    <property type="evidence" value="ECO:0007669"/>
    <property type="project" value="TreeGrafter"/>
</dbReference>
<keyword evidence="4" id="KW-0156">Chromatin regulator</keyword>
<evidence type="ECO:0000313" key="12">
    <source>
        <dbReference type="Proteomes" id="UP001488838"/>
    </source>
</evidence>
<dbReference type="GO" id="GO:0005634">
    <property type="term" value="C:nucleus"/>
    <property type="evidence" value="ECO:0007669"/>
    <property type="project" value="UniProtKB-SubCell"/>
</dbReference>
<protein>
    <recommendedName>
        <fullName evidence="10">MRG domain-containing protein</fullName>
    </recommendedName>
</protein>
<evidence type="ECO:0000256" key="9">
    <source>
        <dbReference type="SAM" id="MobiDB-lite"/>
    </source>
</evidence>
<dbReference type="GO" id="GO:0006325">
    <property type="term" value="P:chromatin organization"/>
    <property type="evidence" value="ECO:0007669"/>
    <property type="project" value="UniProtKB-KW"/>
</dbReference>
<accession>A0AAW0H0G4</accession>
<organism evidence="11 12">
    <name type="scientific">Myodes glareolus</name>
    <name type="common">Bank vole</name>
    <name type="synonym">Clethrionomys glareolus</name>
    <dbReference type="NCBI Taxonomy" id="447135"/>
    <lineage>
        <taxon>Eukaryota</taxon>
        <taxon>Metazoa</taxon>
        <taxon>Chordata</taxon>
        <taxon>Craniata</taxon>
        <taxon>Vertebrata</taxon>
        <taxon>Euteleostomi</taxon>
        <taxon>Mammalia</taxon>
        <taxon>Eutheria</taxon>
        <taxon>Euarchontoglires</taxon>
        <taxon>Glires</taxon>
        <taxon>Rodentia</taxon>
        <taxon>Myomorpha</taxon>
        <taxon>Muroidea</taxon>
        <taxon>Cricetidae</taxon>
        <taxon>Arvicolinae</taxon>
        <taxon>Myodes</taxon>
    </lineage>
</organism>
<keyword evidence="8" id="KW-0539">Nucleus</keyword>
<comment type="caution">
    <text evidence="11">The sequence shown here is derived from an EMBL/GenBank/DDBJ whole genome shotgun (WGS) entry which is preliminary data.</text>
</comment>
<keyword evidence="7" id="KW-0234">DNA repair</keyword>
<evidence type="ECO:0000256" key="8">
    <source>
        <dbReference type="ARBA" id="ARBA00023242"/>
    </source>
</evidence>
<dbReference type="AlphaFoldDB" id="A0AAW0H0G4"/>